<proteinExistence type="predicted"/>
<evidence type="ECO:0000256" key="1">
    <source>
        <dbReference type="SAM" id="MobiDB-lite"/>
    </source>
</evidence>
<name>A0AAV4GMP8_9GAST</name>
<evidence type="ECO:0000313" key="2">
    <source>
        <dbReference type="EMBL" id="GFR86818.1"/>
    </source>
</evidence>
<dbReference type="EMBL" id="BMAT01008512">
    <property type="protein sequence ID" value="GFR86818.1"/>
    <property type="molecule type" value="Genomic_DNA"/>
</dbReference>
<keyword evidence="3" id="KW-1185">Reference proteome</keyword>
<organism evidence="2 3">
    <name type="scientific">Elysia marginata</name>
    <dbReference type="NCBI Taxonomy" id="1093978"/>
    <lineage>
        <taxon>Eukaryota</taxon>
        <taxon>Metazoa</taxon>
        <taxon>Spiralia</taxon>
        <taxon>Lophotrochozoa</taxon>
        <taxon>Mollusca</taxon>
        <taxon>Gastropoda</taxon>
        <taxon>Heterobranchia</taxon>
        <taxon>Euthyneura</taxon>
        <taxon>Panpulmonata</taxon>
        <taxon>Sacoglossa</taxon>
        <taxon>Placobranchoidea</taxon>
        <taxon>Plakobranchidae</taxon>
        <taxon>Elysia</taxon>
    </lineage>
</organism>
<protein>
    <submittedName>
        <fullName evidence="2">Uncharacterized protein</fullName>
    </submittedName>
</protein>
<comment type="caution">
    <text evidence="2">The sequence shown here is derived from an EMBL/GenBank/DDBJ whole genome shotgun (WGS) entry which is preliminary data.</text>
</comment>
<sequence>MPGEGTTRLRQVASLAGRSATWDHNNSNSTKQTAETGSCRRMPESRGSISIWTELDLTAVPPPSSFVTIHRGFRNTRYL</sequence>
<gene>
    <name evidence="2" type="ORF">ElyMa_004207900</name>
</gene>
<feature type="region of interest" description="Disordered" evidence="1">
    <location>
        <begin position="17"/>
        <end position="45"/>
    </location>
</feature>
<reference evidence="2 3" key="1">
    <citation type="journal article" date="2021" name="Elife">
        <title>Chloroplast acquisition without the gene transfer in kleptoplastic sea slugs, Plakobranchus ocellatus.</title>
        <authorList>
            <person name="Maeda T."/>
            <person name="Takahashi S."/>
            <person name="Yoshida T."/>
            <person name="Shimamura S."/>
            <person name="Takaki Y."/>
            <person name="Nagai Y."/>
            <person name="Toyoda A."/>
            <person name="Suzuki Y."/>
            <person name="Arimoto A."/>
            <person name="Ishii H."/>
            <person name="Satoh N."/>
            <person name="Nishiyama T."/>
            <person name="Hasebe M."/>
            <person name="Maruyama T."/>
            <person name="Minagawa J."/>
            <person name="Obokata J."/>
            <person name="Shigenobu S."/>
        </authorList>
    </citation>
    <scope>NUCLEOTIDE SEQUENCE [LARGE SCALE GENOMIC DNA]</scope>
</reference>
<dbReference type="Proteomes" id="UP000762676">
    <property type="component" value="Unassembled WGS sequence"/>
</dbReference>
<evidence type="ECO:0000313" key="3">
    <source>
        <dbReference type="Proteomes" id="UP000762676"/>
    </source>
</evidence>
<dbReference type="AlphaFoldDB" id="A0AAV4GMP8"/>
<accession>A0AAV4GMP8</accession>
<feature type="compositionally biased region" description="Polar residues" evidence="1">
    <location>
        <begin position="22"/>
        <end position="36"/>
    </location>
</feature>